<organism evidence="1 2">
    <name type="scientific">Sinorhizobium americanum</name>
    <dbReference type="NCBI Taxonomy" id="194963"/>
    <lineage>
        <taxon>Bacteria</taxon>
        <taxon>Pseudomonadati</taxon>
        <taxon>Pseudomonadota</taxon>
        <taxon>Alphaproteobacteria</taxon>
        <taxon>Hyphomicrobiales</taxon>
        <taxon>Rhizobiaceae</taxon>
        <taxon>Sinorhizobium/Ensifer group</taxon>
        <taxon>Sinorhizobium</taxon>
    </lineage>
</organism>
<dbReference type="Proteomes" id="UP000182306">
    <property type="component" value="Plasmid C"/>
</dbReference>
<dbReference type="AlphaFoldDB" id="A0A1L3LYS1"/>
<name>A0A1L3LYS1_9HYPH</name>
<geneLocation type="plasmid" evidence="1 2">
    <name>C</name>
</geneLocation>
<dbReference type="KEGG" id="same:SAMCFNEI73_pC1538"/>
<protein>
    <submittedName>
        <fullName evidence="1">Uncharacterized protein</fullName>
    </submittedName>
</protein>
<dbReference type="EMBL" id="CP013110">
    <property type="protein sequence ID" value="APG95242.1"/>
    <property type="molecule type" value="Genomic_DNA"/>
</dbReference>
<evidence type="ECO:0000313" key="2">
    <source>
        <dbReference type="Proteomes" id="UP000182306"/>
    </source>
</evidence>
<dbReference type="InterPro" id="IPR024476">
    <property type="entry name" value="DUF3861"/>
</dbReference>
<keyword evidence="2" id="KW-1185">Reference proteome</keyword>
<gene>
    <name evidence="1" type="ORF">SAMCFNEI73_pC1538</name>
</gene>
<dbReference type="InterPro" id="IPR038194">
    <property type="entry name" value="DUF3861_sf"/>
</dbReference>
<accession>A0A1L3LYS1</accession>
<sequence length="59" mass="6998">MAEFTFGLKLLAEVMVRHHREPLFKELWPHFREFMKYLKRPGPTAQGYEGNEKRPGPPT</sequence>
<evidence type="ECO:0000313" key="1">
    <source>
        <dbReference type="EMBL" id="APG95242.1"/>
    </source>
</evidence>
<proteinExistence type="predicted"/>
<reference evidence="1 2" key="1">
    <citation type="submission" date="2015-10" db="EMBL/GenBank/DDBJ databases">
        <title>Genomic differences between typical nodule nitrogen-fixing rhizobial strains and those coming from bean seeds.</title>
        <authorList>
            <person name="Peralta H."/>
            <person name="Aguilar-Vera A."/>
            <person name="Diaz R."/>
            <person name="Mora Y."/>
            <person name="Martinez-Batallar G."/>
            <person name="Salazar E."/>
            <person name="Vargas-Lagunas C."/>
            <person name="Encarnacion S."/>
            <person name="Girard L."/>
            <person name="Mora J."/>
        </authorList>
    </citation>
    <scope>NUCLEOTIDE SEQUENCE [LARGE SCALE GENOMIC DNA]</scope>
    <source>
        <strain evidence="1 2">CFNEI 73</strain>
        <plasmid evidence="1 2">C</plasmid>
    </source>
</reference>
<dbReference type="Pfam" id="PF12977">
    <property type="entry name" value="DUF3861"/>
    <property type="match status" value="1"/>
</dbReference>
<keyword evidence="1" id="KW-0614">Plasmid</keyword>
<dbReference type="Gene3D" id="3.10.20.850">
    <property type="entry name" value="Protein of unknown function DUF3861"/>
    <property type="match status" value="1"/>
</dbReference>